<evidence type="ECO:0000256" key="12">
    <source>
        <dbReference type="HAMAP-Rule" id="MF_00454"/>
    </source>
</evidence>
<evidence type="ECO:0000256" key="3">
    <source>
        <dbReference type="ARBA" id="ARBA00022519"/>
    </source>
</evidence>
<feature type="transmembrane region" description="Helical" evidence="12">
    <location>
        <begin position="68"/>
        <end position="90"/>
    </location>
</feature>
<comment type="activity regulation">
    <text evidence="12">Na(+) is not transported, but it plays an essential structural role and its presence is essential for fluoride channel function.</text>
</comment>
<comment type="subcellular location">
    <subcellularLocation>
        <location evidence="1 12">Cell membrane</location>
        <topology evidence="1 12">Multi-pass membrane protein</topology>
    </subcellularLocation>
</comment>
<evidence type="ECO:0000313" key="13">
    <source>
        <dbReference type="EMBL" id="MEY8772426.1"/>
    </source>
</evidence>
<evidence type="ECO:0000313" key="14">
    <source>
        <dbReference type="Proteomes" id="UP001565243"/>
    </source>
</evidence>
<name>A0ABV4ECB2_9GAMM</name>
<dbReference type="EMBL" id="JBGFFX010000012">
    <property type="protein sequence ID" value="MEY8772426.1"/>
    <property type="molecule type" value="Genomic_DNA"/>
</dbReference>
<keyword evidence="12" id="KW-0479">Metal-binding</keyword>
<gene>
    <name evidence="12 13" type="primary">crcB</name>
    <name evidence="12" type="synonym">fluC</name>
    <name evidence="13" type="ORF">AB6T85_18630</name>
</gene>
<comment type="caution">
    <text evidence="13">The sequence shown here is derived from an EMBL/GenBank/DDBJ whole genome shotgun (WGS) entry which is preliminary data.</text>
</comment>
<feature type="binding site" evidence="12">
    <location>
        <position position="78"/>
    </location>
    <ligand>
        <name>Na(+)</name>
        <dbReference type="ChEBI" id="CHEBI:29101"/>
        <note>structural</note>
    </ligand>
</feature>
<feature type="binding site" evidence="12">
    <location>
        <position position="75"/>
    </location>
    <ligand>
        <name>Na(+)</name>
        <dbReference type="ChEBI" id="CHEBI:29101"/>
        <note>structural</note>
    </ligand>
</feature>
<dbReference type="PANTHER" id="PTHR28259:SF1">
    <property type="entry name" value="FLUORIDE EXPORT PROTEIN 1-RELATED"/>
    <property type="match status" value="1"/>
</dbReference>
<evidence type="ECO:0000256" key="8">
    <source>
        <dbReference type="ARBA" id="ARBA00023136"/>
    </source>
</evidence>
<dbReference type="Proteomes" id="UP001565243">
    <property type="component" value="Unassembled WGS sequence"/>
</dbReference>
<evidence type="ECO:0000256" key="2">
    <source>
        <dbReference type="ARBA" id="ARBA00022475"/>
    </source>
</evidence>
<evidence type="ECO:0000256" key="7">
    <source>
        <dbReference type="ARBA" id="ARBA00023065"/>
    </source>
</evidence>
<dbReference type="PROSITE" id="PS51257">
    <property type="entry name" value="PROKAR_LIPOPROTEIN"/>
    <property type="match status" value="1"/>
</dbReference>
<organism evidence="13 14">
    <name type="scientific">Erwinia aeris</name>
    <dbReference type="NCBI Taxonomy" id="3239803"/>
    <lineage>
        <taxon>Bacteria</taxon>
        <taxon>Pseudomonadati</taxon>
        <taxon>Pseudomonadota</taxon>
        <taxon>Gammaproteobacteria</taxon>
        <taxon>Enterobacterales</taxon>
        <taxon>Erwiniaceae</taxon>
        <taxon>Erwinia</taxon>
    </lineage>
</organism>
<reference evidence="13 14" key="1">
    <citation type="submission" date="2024-07" db="EMBL/GenBank/DDBJ databases">
        <authorList>
            <person name="Hebao G."/>
        </authorList>
    </citation>
    <scope>NUCLEOTIDE SEQUENCE [LARGE SCALE GENOMIC DNA]</scope>
    <source>
        <strain evidence="13 14">ACCC 02193</strain>
    </source>
</reference>
<dbReference type="InterPro" id="IPR003691">
    <property type="entry name" value="FluC"/>
</dbReference>
<sequence>MFKPLLAVIIGGSAGCVIRWLLAVRLNSLFPNLPPGTLLVNLLGGFIIGAAMAWFLRNPQLDPAWKLLITTGLCGGMTTFSTFSLEIVTLMQAGNYLWAMVSVLTHVVGSLLMTFAGFWLITLVMG</sequence>
<evidence type="ECO:0000256" key="5">
    <source>
        <dbReference type="ARBA" id="ARBA00022989"/>
    </source>
</evidence>
<keyword evidence="3" id="KW-0997">Cell inner membrane</keyword>
<evidence type="ECO:0000256" key="4">
    <source>
        <dbReference type="ARBA" id="ARBA00022692"/>
    </source>
</evidence>
<keyword evidence="4 12" id="KW-0812">Transmembrane</keyword>
<dbReference type="PANTHER" id="PTHR28259">
    <property type="entry name" value="FLUORIDE EXPORT PROTEIN 1-RELATED"/>
    <property type="match status" value="1"/>
</dbReference>
<evidence type="ECO:0000256" key="10">
    <source>
        <dbReference type="ARBA" id="ARBA00035120"/>
    </source>
</evidence>
<comment type="catalytic activity">
    <reaction evidence="11">
        <text>fluoride(in) = fluoride(out)</text>
        <dbReference type="Rhea" id="RHEA:76159"/>
        <dbReference type="ChEBI" id="CHEBI:17051"/>
    </reaction>
    <physiologicalReaction direction="left-to-right" evidence="11">
        <dbReference type="Rhea" id="RHEA:76160"/>
    </physiologicalReaction>
</comment>
<keyword evidence="5 12" id="KW-1133">Transmembrane helix</keyword>
<proteinExistence type="inferred from homology"/>
<keyword evidence="8 12" id="KW-0472">Membrane</keyword>
<evidence type="ECO:0000256" key="1">
    <source>
        <dbReference type="ARBA" id="ARBA00004651"/>
    </source>
</evidence>
<feature type="transmembrane region" description="Helical" evidence="12">
    <location>
        <begin position="96"/>
        <end position="121"/>
    </location>
</feature>
<keyword evidence="7 12" id="KW-0406">Ion transport</keyword>
<dbReference type="NCBIfam" id="NF010792">
    <property type="entry name" value="PRK14196.1"/>
    <property type="match status" value="1"/>
</dbReference>
<evidence type="ECO:0000256" key="11">
    <source>
        <dbReference type="ARBA" id="ARBA00035585"/>
    </source>
</evidence>
<accession>A0ABV4ECB2</accession>
<protein>
    <recommendedName>
        <fullName evidence="12">Fluoride-specific ion channel FluC</fullName>
    </recommendedName>
</protein>
<comment type="similarity">
    <text evidence="10 12">Belongs to the fluoride channel Fluc/FEX (TC 1.A.43) family.</text>
</comment>
<dbReference type="RefSeq" id="WP_253455135.1">
    <property type="nucleotide sequence ID" value="NZ_JBGFFX010000012.1"/>
</dbReference>
<evidence type="ECO:0000256" key="6">
    <source>
        <dbReference type="ARBA" id="ARBA00023053"/>
    </source>
</evidence>
<keyword evidence="14" id="KW-1185">Reference proteome</keyword>
<dbReference type="HAMAP" id="MF_00454">
    <property type="entry name" value="FluC"/>
    <property type="match status" value="1"/>
</dbReference>
<evidence type="ECO:0000256" key="9">
    <source>
        <dbReference type="ARBA" id="ARBA00023303"/>
    </source>
</evidence>
<keyword evidence="2 12" id="KW-1003">Cell membrane</keyword>
<dbReference type="Pfam" id="PF02537">
    <property type="entry name" value="CRCB"/>
    <property type="match status" value="1"/>
</dbReference>
<feature type="transmembrane region" description="Helical" evidence="12">
    <location>
        <begin position="38"/>
        <end position="56"/>
    </location>
</feature>
<dbReference type="NCBIfam" id="TIGR00494">
    <property type="entry name" value="crcB"/>
    <property type="match status" value="1"/>
</dbReference>
<keyword evidence="6 12" id="KW-0915">Sodium</keyword>
<keyword evidence="12" id="KW-0813">Transport</keyword>
<keyword evidence="9 12" id="KW-0407">Ion channel</keyword>
<comment type="function">
    <text evidence="12">Fluoride-specific ion channel. Important for reducing fluoride concentration in the cell, thus reducing its toxicity.</text>
</comment>